<name>A0A8J6B7F9_9EUKA</name>
<dbReference type="OrthoDB" id="49016at2759"/>
<evidence type="ECO:0000256" key="3">
    <source>
        <dbReference type="ARBA" id="ARBA00022927"/>
    </source>
</evidence>
<dbReference type="GO" id="GO:0030127">
    <property type="term" value="C:COPII vesicle coat"/>
    <property type="evidence" value="ECO:0007669"/>
    <property type="project" value="InterPro"/>
</dbReference>
<dbReference type="InterPro" id="IPR036465">
    <property type="entry name" value="vWFA_dom_sf"/>
</dbReference>
<protein>
    <submittedName>
        <fullName evidence="8">COPII coat complex component Sec24, C (Sec24C)</fullName>
    </submittedName>
</protein>
<dbReference type="Gene3D" id="3.40.20.10">
    <property type="entry name" value="Severin"/>
    <property type="match status" value="1"/>
</dbReference>
<dbReference type="SUPFAM" id="SSF53300">
    <property type="entry name" value="vWA-like"/>
    <property type="match status" value="1"/>
</dbReference>
<evidence type="ECO:0000259" key="4">
    <source>
        <dbReference type="Pfam" id="PF04810"/>
    </source>
</evidence>
<dbReference type="AlphaFoldDB" id="A0A8J6B7F9"/>
<comment type="similarity">
    <text evidence="1">Belongs to the SEC23/SEC24 family. SEC24 subfamily.</text>
</comment>
<proteinExistence type="inferred from homology"/>
<dbReference type="Gene3D" id="3.40.50.410">
    <property type="entry name" value="von Willebrand factor, type A domain"/>
    <property type="match status" value="1"/>
</dbReference>
<evidence type="ECO:0000256" key="2">
    <source>
        <dbReference type="ARBA" id="ARBA00022448"/>
    </source>
</evidence>
<dbReference type="Gene3D" id="1.20.120.730">
    <property type="entry name" value="Sec23/Sec24 helical domain"/>
    <property type="match status" value="1"/>
</dbReference>
<feature type="domain" description="Zinc finger Sec23/Sec24-type" evidence="4">
    <location>
        <begin position="66"/>
        <end position="104"/>
    </location>
</feature>
<evidence type="ECO:0000259" key="6">
    <source>
        <dbReference type="Pfam" id="PF04815"/>
    </source>
</evidence>
<comment type="caution">
    <text evidence="8">The sequence shown here is derived from an EMBL/GenBank/DDBJ whole genome shotgun (WGS) entry which is preliminary data.</text>
</comment>
<organism evidence="8 9">
    <name type="scientific">Carpediemonas membranifera</name>
    <dbReference type="NCBI Taxonomy" id="201153"/>
    <lineage>
        <taxon>Eukaryota</taxon>
        <taxon>Metamonada</taxon>
        <taxon>Carpediemonas-like organisms</taxon>
        <taxon>Carpediemonas</taxon>
    </lineage>
</organism>
<gene>
    <name evidence="8" type="ORF">J8273_3666</name>
</gene>
<dbReference type="InterPro" id="IPR036175">
    <property type="entry name" value="Sec23/24_helical_dom_sf"/>
</dbReference>
<dbReference type="SUPFAM" id="SSF82754">
    <property type="entry name" value="C-terminal, gelsolin-like domain of Sec23/24"/>
    <property type="match status" value="1"/>
</dbReference>
<dbReference type="Gene3D" id="2.30.30.380">
    <property type="entry name" value="Zn-finger domain of Sec23/24"/>
    <property type="match status" value="1"/>
</dbReference>
<evidence type="ECO:0000256" key="1">
    <source>
        <dbReference type="ARBA" id="ARBA00008334"/>
    </source>
</evidence>
<feature type="domain" description="Sec23/Sec24 helical" evidence="6">
    <location>
        <begin position="466"/>
        <end position="557"/>
    </location>
</feature>
<dbReference type="GO" id="GO:0008270">
    <property type="term" value="F:zinc ion binding"/>
    <property type="evidence" value="ECO:0007669"/>
    <property type="project" value="InterPro"/>
</dbReference>
<keyword evidence="3" id="KW-0653">Protein transport</keyword>
<dbReference type="SUPFAM" id="SSF81811">
    <property type="entry name" value="Helical domain of Sec23/24"/>
    <property type="match status" value="1"/>
</dbReference>
<evidence type="ECO:0000259" key="7">
    <source>
        <dbReference type="Pfam" id="PF08033"/>
    </source>
</evidence>
<dbReference type="GO" id="GO:0000149">
    <property type="term" value="F:SNARE binding"/>
    <property type="evidence" value="ECO:0007669"/>
    <property type="project" value="TreeGrafter"/>
</dbReference>
<feature type="domain" description="Sec23/Sec24 beta-sandwich" evidence="7">
    <location>
        <begin position="370"/>
        <end position="452"/>
    </location>
</feature>
<dbReference type="SUPFAM" id="SSF82919">
    <property type="entry name" value="Zn-finger domain of Sec23/24"/>
    <property type="match status" value="1"/>
</dbReference>
<dbReference type="Proteomes" id="UP000717585">
    <property type="component" value="Unassembled WGS sequence"/>
</dbReference>
<reference evidence="8" key="1">
    <citation type="submission" date="2021-05" db="EMBL/GenBank/DDBJ databases">
        <title>A free-living protist that lacks canonical eukaryotic 1 DNA replication and segregation systems.</title>
        <authorList>
            <person name="Salas-Leiva D.E."/>
            <person name="Tromer E.C."/>
            <person name="Curtis B.A."/>
            <person name="Jerlstrom-Hultqvist J."/>
            <person name="Kolisko M."/>
            <person name="Yi Z."/>
            <person name="Salas-Leiva J.S."/>
            <person name="Gallot-Lavallee L."/>
            <person name="Kops G.J.P.L."/>
            <person name="Archibald J.M."/>
            <person name="Simpson A.G.B."/>
            <person name="Roger A.J."/>
        </authorList>
    </citation>
    <scope>NUCLEOTIDE SEQUENCE</scope>
    <source>
        <strain evidence="8">BICM</strain>
    </source>
</reference>
<dbReference type="PANTHER" id="PTHR13803">
    <property type="entry name" value="SEC24-RELATED PROTEIN"/>
    <property type="match status" value="1"/>
</dbReference>
<dbReference type="Pfam" id="PF08033">
    <property type="entry name" value="Sec23_BS"/>
    <property type="match status" value="1"/>
</dbReference>
<evidence type="ECO:0000313" key="8">
    <source>
        <dbReference type="EMBL" id="KAG9394694.1"/>
    </source>
</evidence>
<dbReference type="Pfam" id="PF04811">
    <property type="entry name" value="Sec23_trunk"/>
    <property type="match status" value="1"/>
</dbReference>
<keyword evidence="9" id="KW-1185">Reference proteome</keyword>
<accession>A0A8J6B7F9</accession>
<dbReference type="Pfam" id="PF04815">
    <property type="entry name" value="Sec23_helical"/>
    <property type="match status" value="1"/>
</dbReference>
<dbReference type="InterPro" id="IPR036174">
    <property type="entry name" value="Znf_Sec23_Sec24_sf"/>
</dbReference>
<dbReference type="InterPro" id="IPR050550">
    <property type="entry name" value="SEC23_SEC24_subfamily"/>
</dbReference>
<dbReference type="GO" id="GO:0070971">
    <property type="term" value="C:endoplasmic reticulum exit site"/>
    <property type="evidence" value="ECO:0007669"/>
    <property type="project" value="TreeGrafter"/>
</dbReference>
<evidence type="ECO:0000313" key="9">
    <source>
        <dbReference type="Proteomes" id="UP000717585"/>
    </source>
</evidence>
<dbReference type="InterPro" id="IPR036180">
    <property type="entry name" value="Gelsolin-like_dom_sf"/>
</dbReference>
<dbReference type="InterPro" id="IPR029006">
    <property type="entry name" value="ADF-H/Gelsolin-like_dom_sf"/>
</dbReference>
<dbReference type="Pfam" id="PF04810">
    <property type="entry name" value="zf-Sec23_Sec24"/>
    <property type="match status" value="1"/>
</dbReference>
<evidence type="ECO:0000259" key="5">
    <source>
        <dbReference type="Pfam" id="PF04811"/>
    </source>
</evidence>
<dbReference type="InterPro" id="IPR012990">
    <property type="entry name" value="Beta-sandwich_Sec23_24"/>
</dbReference>
<feature type="domain" description="Sec23/Sec24 trunk" evidence="5">
    <location>
        <begin position="131"/>
        <end position="363"/>
    </location>
</feature>
<dbReference type="GO" id="GO:0006886">
    <property type="term" value="P:intracellular protein transport"/>
    <property type="evidence" value="ECO:0007669"/>
    <property type="project" value="InterPro"/>
</dbReference>
<dbReference type="InterPro" id="IPR006900">
    <property type="entry name" value="Sec23/24_helical_dom"/>
</dbReference>
<dbReference type="InterPro" id="IPR006895">
    <property type="entry name" value="Znf_Sec23_Sec24"/>
</dbReference>
<dbReference type="Gene3D" id="2.60.40.1670">
    <property type="entry name" value="beta-sandwich domain of Sec23/24"/>
    <property type="match status" value="1"/>
</dbReference>
<dbReference type="InterPro" id="IPR006896">
    <property type="entry name" value="Sec23/24_trunk_dom"/>
</dbReference>
<dbReference type="SUPFAM" id="SSF81995">
    <property type="entry name" value="beta-sandwich domain of Sec23/24"/>
    <property type="match status" value="1"/>
</dbReference>
<keyword evidence="2" id="KW-0813">Transport</keyword>
<sequence>MADMSTLGYTSRVEIKSCGDALRSTCESIVSSPAVFDRWSIPFGVVCQPLAEYENLSVVDFGPTKPIRCLECRSYISCYNQVVSQNRQWRCLMCGRVNGFPDGYQPSEAHPELSEPVYEIEAPSEYTSRPPPPAAFCFVFDCSDHAVATGVLSSSCKAAAHSLKHLRRHPGARVSILTFDESVTFWQVTGGTPQEVVIPLVAGEPFIPTPNGLVIDLKDHYEKVERLLHALPDRYSQRSAPPGALGAALLASCKLIASTGGKVSAFAATLPTIGQGRLTDRARANKLDVESKGVFTPAGEFYRALAIEATQTHTSVDLYCMASAYMDVATLSALPRLTGGDLSYYPGFRDARDGVKLSADLEAKLSSELGLEAVFRARASNGLEISRYYGNFFIRQANLLSLCNVDTSSTIGIEMKLLTTQDRPEAFIQTALLYSTPGMKRRCRVATLPVMTTPKIGDMFATASLETTVALMAKKAAMALTDGGKIEDVRRTVHQSTVAGLAEFRSLENVAPGSMVLPEKLRLLPLLTLALLKTHPLRMTETTTWDHRAYVLSRLLRDNRDAIRFTLYPRCYAVSWGDEKPFAIQRLLYTNLSPTGVYVAEDLHAVYVWVGRDVAPEVRLSLLPSTQALTLRSDTPHAARVLETVRLVMLRRHTTLPYFVVHQGDPTERQFMDLMIDGAVHGQAYQGYLNGLHNEVTRHV</sequence>
<dbReference type="EMBL" id="JAHDYR010000013">
    <property type="protein sequence ID" value="KAG9394694.1"/>
    <property type="molecule type" value="Genomic_DNA"/>
</dbReference>
<dbReference type="GO" id="GO:0090110">
    <property type="term" value="P:COPII-coated vesicle cargo loading"/>
    <property type="evidence" value="ECO:0007669"/>
    <property type="project" value="TreeGrafter"/>
</dbReference>